<dbReference type="NCBIfam" id="NF047420">
    <property type="entry name" value="EF_P_mod_YmfI"/>
    <property type="match status" value="1"/>
</dbReference>
<dbReference type="SUPFAM" id="SSF51735">
    <property type="entry name" value="NAD(P)-binding Rossmann-fold domains"/>
    <property type="match status" value="1"/>
</dbReference>
<evidence type="ECO:0000313" key="2">
    <source>
        <dbReference type="EMBL" id="RIL44624.1"/>
    </source>
</evidence>
<reference evidence="2 3" key="1">
    <citation type="journal article" date="2016" name="Front. Microbiol.">
        <title>Comprehensive Phylogenetic Analysis of Bovine Non-aureus Staphylococci Species Based on Whole-Genome Sequencing.</title>
        <authorList>
            <person name="Naushad S."/>
            <person name="Barkema H.W."/>
            <person name="Luby C."/>
            <person name="Condas L.A."/>
            <person name="Nobrega D.B."/>
            <person name="Carson D.A."/>
            <person name="De Buck J."/>
        </authorList>
    </citation>
    <scope>NUCLEOTIDE SEQUENCE [LARGE SCALE GENOMIC DNA]</scope>
    <source>
        <strain evidence="2 3">SNUC 1388</strain>
    </source>
</reference>
<dbReference type="PRINTS" id="PR00081">
    <property type="entry name" value="GDHRDH"/>
</dbReference>
<comment type="caution">
    <text evidence="2">The sequence shown here is derived from an EMBL/GenBank/DDBJ whole genome shotgun (WGS) entry which is preliminary data.</text>
</comment>
<dbReference type="PRINTS" id="PR00080">
    <property type="entry name" value="SDRFAMILY"/>
</dbReference>
<dbReference type="Proteomes" id="UP000283576">
    <property type="component" value="Unassembled WGS sequence"/>
</dbReference>
<dbReference type="InterPro" id="IPR002347">
    <property type="entry name" value="SDR_fam"/>
</dbReference>
<evidence type="ECO:0000313" key="3">
    <source>
        <dbReference type="Proteomes" id="UP000283576"/>
    </source>
</evidence>
<dbReference type="RefSeq" id="WP_107527218.1">
    <property type="nucleotide sequence ID" value="NZ_CP069082.1"/>
</dbReference>
<gene>
    <name evidence="2" type="ORF">BUZ01_01220</name>
</gene>
<dbReference type="Gene3D" id="3.40.50.720">
    <property type="entry name" value="NAD(P)-binding Rossmann-like Domain"/>
    <property type="match status" value="1"/>
</dbReference>
<comment type="similarity">
    <text evidence="1">Belongs to the short-chain dehydrogenases/reductases (SDR) family.</text>
</comment>
<dbReference type="PANTHER" id="PTHR42879">
    <property type="entry name" value="3-OXOACYL-(ACYL-CARRIER-PROTEIN) REDUCTASE"/>
    <property type="match status" value="1"/>
</dbReference>
<organism evidence="2 3">
    <name type="scientific">Staphylococcus gallinarum</name>
    <dbReference type="NCBI Taxonomy" id="1293"/>
    <lineage>
        <taxon>Bacteria</taxon>
        <taxon>Bacillati</taxon>
        <taxon>Bacillota</taxon>
        <taxon>Bacilli</taxon>
        <taxon>Bacillales</taxon>
        <taxon>Staphylococcaceae</taxon>
        <taxon>Staphylococcus</taxon>
    </lineage>
</organism>
<name>A0A2T4SZF6_STAGA</name>
<dbReference type="PANTHER" id="PTHR42879:SF2">
    <property type="entry name" value="3-OXOACYL-[ACYL-CARRIER-PROTEIN] REDUCTASE FABG"/>
    <property type="match status" value="1"/>
</dbReference>
<dbReference type="AlphaFoldDB" id="A0A2T4SZF6"/>
<dbReference type="InterPro" id="IPR036291">
    <property type="entry name" value="NAD(P)-bd_dom_sf"/>
</dbReference>
<evidence type="ECO:0000256" key="1">
    <source>
        <dbReference type="ARBA" id="ARBA00006484"/>
    </source>
</evidence>
<dbReference type="GeneID" id="93845364"/>
<dbReference type="EMBL" id="QXRZ01000001">
    <property type="protein sequence ID" value="RIL44624.1"/>
    <property type="molecule type" value="Genomic_DNA"/>
</dbReference>
<dbReference type="Pfam" id="PF13561">
    <property type="entry name" value="adh_short_C2"/>
    <property type="match status" value="1"/>
</dbReference>
<dbReference type="InterPro" id="IPR050259">
    <property type="entry name" value="SDR"/>
</dbReference>
<accession>A0A2T4SZF6</accession>
<proteinExistence type="inferred from homology"/>
<protein>
    <submittedName>
        <fullName evidence="2">SDR family oxidoreductase</fullName>
    </submittedName>
</protein>
<dbReference type="CDD" id="cd05233">
    <property type="entry name" value="SDR_c"/>
    <property type="match status" value="1"/>
</dbReference>
<sequence length="234" mass="26025">MKALVIGGSGSIGTAITERLLSDGYEVIVHYNQADLSSLQEHYQGQAVQFVQCDLSKVDNLDEYFYFVQNLDCLIYTSGQALYGMLQDMTDAMIDESYTLHLRQLMRICRYFIDQLRQSINGRIVVVSSIWGETGASLESVYSAMKAGQIGFVKALSQELALSTVTVNAIAPGFVSGRMTQVFDDDTLTEMVESLPQQRLIDPQEIAHTCSYLCHPYAKSITGTVQKVNGAWYL</sequence>